<protein>
    <submittedName>
        <fullName evidence="2">Uncharacterized protein</fullName>
    </submittedName>
</protein>
<dbReference type="EMBL" id="JAIWQS010000009">
    <property type="protein sequence ID" value="KAJ8755372.1"/>
    <property type="molecule type" value="Genomic_DNA"/>
</dbReference>
<keyword evidence="3" id="KW-1185">Reference proteome</keyword>
<name>A0AAV8SSX4_9ROSI</name>
<accession>A0AAV8SSX4</accession>
<evidence type="ECO:0000313" key="3">
    <source>
        <dbReference type="Proteomes" id="UP001159364"/>
    </source>
</evidence>
<keyword evidence="1" id="KW-0472">Membrane</keyword>
<keyword evidence="1" id="KW-1133">Transmembrane helix</keyword>
<sequence length="172" mass="18289">MGQSLSAAQRVKGTLINSSDFITACDAAYDHCLSLTQHAFPGVFPYQLPSAADHIHSNLTTAYHHHLILRWVPSPPNRTQVDSALKAVLRQQKSDGDEIILGHAQFKDWATMVFVDAVVGNAVKTVLARVPIGVAGIVGVGAVTRSRKDWVGAAIGVYALSVATSVYLGLSG</sequence>
<dbReference type="PANTHER" id="PTHR36743">
    <property type="entry name" value="OS04G0495300 PROTEIN"/>
    <property type="match status" value="1"/>
</dbReference>
<comment type="caution">
    <text evidence="2">The sequence shown here is derived from an EMBL/GenBank/DDBJ whole genome shotgun (WGS) entry which is preliminary data.</text>
</comment>
<dbReference type="PANTHER" id="PTHR36743:SF1">
    <property type="entry name" value="OS04G0495300 PROTEIN"/>
    <property type="match status" value="1"/>
</dbReference>
<keyword evidence="1" id="KW-0812">Transmembrane</keyword>
<dbReference type="AlphaFoldDB" id="A0AAV8SSX4"/>
<dbReference type="Proteomes" id="UP001159364">
    <property type="component" value="Linkage Group LG09"/>
</dbReference>
<organism evidence="2 3">
    <name type="scientific">Erythroxylum novogranatense</name>
    <dbReference type="NCBI Taxonomy" id="1862640"/>
    <lineage>
        <taxon>Eukaryota</taxon>
        <taxon>Viridiplantae</taxon>
        <taxon>Streptophyta</taxon>
        <taxon>Embryophyta</taxon>
        <taxon>Tracheophyta</taxon>
        <taxon>Spermatophyta</taxon>
        <taxon>Magnoliopsida</taxon>
        <taxon>eudicotyledons</taxon>
        <taxon>Gunneridae</taxon>
        <taxon>Pentapetalae</taxon>
        <taxon>rosids</taxon>
        <taxon>fabids</taxon>
        <taxon>Malpighiales</taxon>
        <taxon>Erythroxylaceae</taxon>
        <taxon>Erythroxylum</taxon>
    </lineage>
</organism>
<gene>
    <name evidence="2" type="ORF">K2173_019170</name>
</gene>
<evidence type="ECO:0000313" key="2">
    <source>
        <dbReference type="EMBL" id="KAJ8755372.1"/>
    </source>
</evidence>
<proteinExistence type="predicted"/>
<reference evidence="2 3" key="1">
    <citation type="submission" date="2021-09" db="EMBL/GenBank/DDBJ databases">
        <title>Genomic insights and catalytic innovation underlie evolution of tropane alkaloids biosynthesis.</title>
        <authorList>
            <person name="Wang Y.-J."/>
            <person name="Tian T."/>
            <person name="Huang J.-P."/>
            <person name="Huang S.-X."/>
        </authorList>
    </citation>
    <scope>NUCLEOTIDE SEQUENCE [LARGE SCALE GENOMIC DNA]</scope>
    <source>
        <strain evidence="2">KIB-2018</strain>
        <tissue evidence="2">Leaf</tissue>
    </source>
</reference>
<evidence type="ECO:0000256" key="1">
    <source>
        <dbReference type="SAM" id="Phobius"/>
    </source>
</evidence>
<feature type="transmembrane region" description="Helical" evidence="1">
    <location>
        <begin position="150"/>
        <end position="170"/>
    </location>
</feature>